<evidence type="ECO:0000313" key="2">
    <source>
        <dbReference type="Proteomes" id="UP000765509"/>
    </source>
</evidence>
<dbReference type="Proteomes" id="UP000765509">
    <property type="component" value="Unassembled WGS sequence"/>
</dbReference>
<gene>
    <name evidence="1" type="ORF">O181_015093</name>
</gene>
<dbReference type="PANTHER" id="PTHR11439">
    <property type="entry name" value="GAG-POL-RELATED RETROTRANSPOSON"/>
    <property type="match status" value="1"/>
</dbReference>
<proteinExistence type="predicted"/>
<reference evidence="1" key="1">
    <citation type="submission" date="2021-03" db="EMBL/GenBank/DDBJ databases">
        <title>Draft genome sequence of rust myrtle Austropuccinia psidii MF-1, a brazilian biotype.</title>
        <authorList>
            <person name="Quecine M.C."/>
            <person name="Pachon D.M.R."/>
            <person name="Bonatelli M.L."/>
            <person name="Correr F.H."/>
            <person name="Franceschini L.M."/>
            <person name="Leite T.F."/>
            <person name="Margarido G.R.A."/>
            <person name="Almeida C.A."/>
            <person name="Ferrarezi J.A."/>
            <person name="Labate C.A."/>
        </authorList>
    </citation>
    <scope>NUCLEOTIDE SEQUENCE</scope>
    <source>
        <strain evidence="1">MF-1</strain>
    </source>
</reference>
<name>A0A9Q3C2H6_9BASI</name>
<dbReference type="EMBL" id="AVOT02004086">
    <property type="protein sequence ID" value="MBW0475378.1"/>
    <property type="molecule type" value="Genomic_DNA"/>
</dbReference>
<dbReference type="OrthoDB" id="4069911at2759"/>
<organism evidence="1 2">
    <name type="scientific">Austropuccinia psidii MF-1</name>
    <dbReference type="NCBI Taxonomy" id="1389203"/>
    <lineage>
        <taxon>Eukaryota</taxon>
        <taxon>Fungi</taxon>
        <taxon>Dikarya</taxon>
        <taxon>Basidiomycota</taxon>
        <taxon>Pucciniomycotina</taxon>
        <taxon>Pucciniomycetes</taxon>
        <taxon>Pucciniales</taxon>
        <taxon>Sphaerophragmiaceae</taxon>
        <taxon>Austropuccinia</taxon>
    </lineage>
</organism>
<sequence>MEDLGELQHILGIKAVWSSDCLRLSQENMIHKILVEFEMQNAHSVLTPMDPWVYLSAASNEDHSLFLALHVSYRRAVGLINYLDISMRPDLAFPVLLLSQHLEKPGIQHWRAFKRLLRYLVGTQHL</sequence>
<protein>
    <submittedName>
        <fullName evidence="1">Uncharacterized protein</fullName>
    </submittedName>
</protein>
<comment type="caution">
    <text evidence="1">The sequence shown here is derived from an EMBL/GenBank/DDBJ whole genome shotgun (WGS) entry which is preliminary data.</text>
</comment>
<evidence type="ECO:0000313" key="1">
    <source>
        <dbReference type="EMBL" id="MBW0475378.1"/>
    </source>
</evidence>
<dbReference type="AlphaFoldDB" id="A0A9Q3C2H6"/>
<keyword evidence="2" id="KW-1185">Reference proteome</keyword>
<accession>A0A9Q3C2H6</accession>